<feature type="chain" id="PRO_5046075504" evidence="5">
    <location>
        <begin position="26"/>
        <end position="255"/>
    </location>
</feature>
<dbReference type="PROSITE" id="PS51352">
    <property type="entry name" value="THIOREDOXIN_2"/>
    <property type="match status" value="1"/>
</dbReference>
<dbReference type="EMBL" id="JAIVFP010000001">
    <property type="protein sequence ID" value="MCI4683620.1"/>
    <property type="molecule type" value="Genomic_DNA"/>
</dbReference>
<evidence type="ECO:0000256" key="5">
    <source>
        <dbReference type="SAM" id="SignalP"/>
    </source>
</evidence>
<evidence type="ECO:0000259" key="6">
    <source>
        <dbReference type="PROSITE" id="PS51352"/>
    </source>
</evidence>
<dbReference type="Pfam" id="PF18312">
    <property type="entry name" value="ScsC_N"/>
    <property type="match status" value="1"/>
</dbReference>
<evidence type="ECO:0000256" key="3">
    <source>
        <dbReference type="ARBA" id="ARBA00023157"/>
    </source>
</evidence>
<keyword evidence="2" id="KW-0560">Oxidoreductase</keyword>
<keyword evidence="4" id="KW-0676">Redox-active center</keyword>
<dbReference type="InterPro" id="IPR041205">
    <property type="entry name" value="ScsC_N"/>
</dbReference>
<keyword evidence="1 5" id="KW-0732">Signal</keyword>
<evidence type="ECO:0000313" key="8">
    <source>
        <dbReference type="Proteomes" id="UP001139104"/>
    </source>
</evidence>
<evidence type="ECO:0000256" key="2">
    <source>
        <dbReference type="ARBA" id="ARBA00023002"/>
    </source>
</evidence>
<evidence type="ECO:0000256" key="1">
    <source>
        <dbReference type="ARBA" id="ARBA00022729"/>
    </source>
</evidence>
<dbReference type="RefSeq" id="WP_243067561.1">
    <property type="nucleotide sequence ID" value="NZ_JAIVFK010000009.1"/>
</dbReference>
<protein>
    <submittedName>
        <fullName evidence="7">DsbA family protein</fullName>
    </submittedName>
</protein>
<proteinExistence type="predicted"/>
<organism evidence="7 8">
    <name type="scientific">Candidatus Rhodoblastus alkanivorans</name>
    <dbReference type="NCBI Taxonomy" id="2954117"/>
    <lineage>
        <taxon>Bacteria</taxon>
        <taxon>Pseudomonadati</taxon>
        <taxon>Pseudomonadota</taxon>
        <taxon>Alphaproteobacteria</taxon>
        <taxon>Hyphomicrobiales</taxon>
        <taxon>Rhodoblastaceae</taxon>
        <taxon>Rhodoblastus</taxon>
    </lineage>
</organism>
<dbReference type="InterPro" id="IPR013766">
    <property type="entry name" value="Thioredoxin_domain"/>
</dbReference>
<dbReference type="PANTHER" id="PTHR13887">
    <property type="entry name" value="GLUTATHIONE S-TRANSFERASE KAPPA"/>
    <property type="match status" value="1"/>
</dbReference>
<dbReference type="SUPFAM" id="SSF52833">
    <property type="entry name" value="Thioredoxin-like"/>
    <property type="match status" value="1"/>
</dbReference>
<feature type="domain" description="Thioredoxin" evidence="6">
    <location>
        <begin position="58"/>
        <end position="249"/>
    </location>
</feature>
<dbReference type="InterPro" id="IPR001853">
    <property type="entry name" value="DSBA-like_thioredoxin_dom"/>
</dbReference>
<evidence type="ECO:0000313" key="7">
    <source>
        <dbReference type="EMBL" id="MCI4683620.1"/>
    </source>
</evidence>
<dbReference type="CDD" id="cd03023">
    <property type="entry name" value="DsbA_Com1_like"/>
    <property type="match status" value="1"/>
</dbReference>
<keyword evidence="3" id="KW-1015">Disulfide bond</keyword>
<evidence type="ECO:0000256" key="4">
    <source>
        <dbReference type="ARBA" id="ARBA00023284"/>
    </source>
</evidence>
<accession>A0ABS9Z7G6</accession>
<name>A0ABS9Z7G6_9HYPH</name>
<dbReference type="PANTHER" id="PTHR13887:SF14">
    <property type="entry name" value="DISULFIDE BOND FORMATION PROTEIN D"/>
    <property type="match status" value="1"/>
</dbReference>
<sequence length="255" mass="27616">MSFPSRKAIFAAFLSLSAFALPARAGEFTAAQKSEIESIVHSYLLDHPEVLRDVANALEKKQQQEETALRHQAIEQNKDALFHSSFDGVVGNPNGKVTLVEFFDYNCGYCKRALGDLENLIKAEPDLRVVLADFPVLGPDSVEASRVAAAVRKQISGAKFFDYHQKLLMTRGHVGKEQALAVAQGMGLDMARVQKDMKDPSVHAGLAQTMKVADALGLNGTPSYVIGDEAIVGAVGYDQLKSRVDSMAKCGKTTC</sequence>
<gene>
    <name evidence="7" type="ORF">K2U94_12720</name>
</gene>
<dbReference type="Proteomes" id="UP001139104">
    <property type="component" value="Unassembled WGS sequence"/>
</dbReference>
<reference evidence="7" key="1">
    <citation type="journal article" date="2022" name="ISME J.">
        <title>Identification of active gaseous-alkane degraders at natural gas seeps.</title>
        <authorList>
            <person name="Farhan Ul Haque M."/>
            <person name="Hernandez M."/>
            <person name="Crombie A.T."/>
            <person name="Murrell J.C."/>
        </authorList>
    </citation>
    <scope>NUCLEOTIDE SEQUENCE</scope>
    <source>
        <strain evidence="7">PC2</strain>
    </source>
</reference>
<keyword evidence="8" id="KW-1185">Reference proteome</keyword>
<dbReference type="Pfam" id="PF01323">
    <property type="entry name" value="DSBA"/>
    <property type="match status" value="1"/>
</dbReference>
<feature type="signal peptide" evidence="5">
    <location>
        <begin position="1"/>
        <end position="25"/>
    </location>
</feature>
<dbReference type="InterPro" id="IPR036249">
    <property type="entry name" value="Thioredoxin-like_sf"/>
</dbReference>
<dbReference type="Gene3D" id="3.40.30.10">
    <property type="entry name" value="Glutaredoxin"/>
    <property type="match status" value="1"/>
</dbReference>
<comment type="caution">
    <text evidence="7">The sequence shown here is derived from an EMBL/GenBank/DDBJ whole genome shotgun (WGS) entry which is preliminary data.</text>
</comment>